<dbReference type="EMBL" id="ADVR01000035">
    <property type="protein sequence ID" value="EFO80904.1"/>
    <property type="molecule type" value="Genomic_DNA"/>
</dbReference>
<dbReference type="Gene3D" id="1.20.120.160">
    <property type="entry name" value="HPT domain"/>
    <property type="match status" value="1"/>
</dbReference>
<dbReference type="PROSITE" id="PS50110">
    <property type="entry name" value="RESPONSE_REGULATORY"/>
    <property type="match status" value="1"/>
</dbReference>
<dbReference type="EC" id="2.7.13.3" evidence="3"/>
<evidence type="ECO:0000256" key="6">
    <source>
        <dbReference type="ARBA" id="ARBA00022679"/>
    </source>
</evidence>
<dbReference type="Pfam" id="PF13426">
    <property type="entry name" value="PAS_9"/>
    <property type="match status" value="1"/>
</dbReference>
<keyword evidence="11" id="KW-1133">Transmembrane helix</keyword>
<keyword evidence="7" id="KW-0812">Transmembrane</keyword>
<dbReference type="InterPro" id="IPR011006">
    <property type="entry name" value="CheY-like_superfamily"/>
</dbReference>
<feature type="domain" description="Histidine kinase" evidence="15">
    <location>
        <begin position="368"/>
        <end position="589"/>
    </location>
</feature>
<evidence type="ECO:0000313" key="19">
    <source>
        <dbReference type="EMBL" id="EFO80904.1"/>
    </source>
</evidence>
<evidence type="ECO:0000256" key="1">
    <source>
        <dbReference type="ARBA" id="ARBA00000085"/>
    </source>
</evidence>
<dbReference type="PANTHER" id="PTHR45339">
    <property type="entry name" value="HYBRID SIGNAL TRANSDUCTION HISTIDINE KINASE J"/>
    <property type="match status" value="1"/>
</dbReference>
<dbReference type="InterPro" id="IPR003661">
    <property type="entry name" value="HisK_dim/P_dom"/>
</dbReference>
<dbReference type="eggNOG" id="COG2205">
    <property type="taxonomic scope" value="Bacteria"/>
</dbReference>
<dbReference type="SUPFAM" id="SSF55781">
    <property type="entry name" value="GAF domain-like"/>
    <property type="match status" value="1"/>
</dbReference>
<keyword evidence="12" id="KW-0902">Two-component regulatory system</keyword>
<evidence type="ECO:0000313" key="20">
    <source>
        <dbReference type="Proteomes" id="UP000054010"/>
    </source>
</evidence>
<dbReference type="CDD" id="cd00130">
    <property type="entry name" value="PAS"/>
    <property type="match status" value="1"/>
</dbReference>
<dbReference type="Gene3D" id="3.30.450.20">
    <property type="entry name" value="PAS domain"/>
    <property type="match status" value="1"/>
</dbReference>
<dbReference type="PROSITE" id="PS50113">
    <property type="entry name" value="PAC"/>
    <property type="match status" value="1"/>
</dbReference>
<dbReference type="Pfam" id="PF01590">
    <property type="entry name" value="GAF"/>
    <property type="match status" value="1"/>
</dbReference>
<evidence type="ECO:0000256" key="14">
    <source>
        <dbReference type="PROSITE-ProRule" id="PRU00169"/>
    </source>
</evidence>
<dbReference type="Gene3D" id="1.10.287.130">
    <property type="match status" value="1"/>
</dbReference>
<dbReference type="InterPro" id="IPR005467">
    <property type="entry name" value="His_kinase_dom"/>
</dbReference>
<dbReference type="SUPFAM" id="SSF47226">
    <property type="entry name" value="Histidine-containing phosphotransfer domain, HPT domain"/>
    <property type="match status" value="1"/>
</dbReference>
<dbReference type="Gene3D" id="3.40.50.2300">
    <property type="match status" value="1"/>
</dbReference>
<feature type="domain" description="PAC" evidence="18">
    <location>
        <begin position="111"/>
        <end position="165"/>
    </location>
</feature>
<dbReference type="Proteomes" id="UP000054010">
    <property type="component" value="Unassembled WGS sequence"/>
</dbReference>
<dbReference type="NCBIfam" id="TIGR00229">
    <property type="entry name" value="sensory_box"/>
    <property type="match status" value="1"/>
</dbReference>
<feature type="domain" description="PAS" evidence="17">
    <location>
        <begin position="37"/>
        <end position="110"/>
    </location>
</feature>
<dbReference type="Pfam" id="PF02518">
    <property type="entry name" value="HATPase_c"/>
    <property type="match status" value="1"/>
</dbReference>
<evidence type="ECO:0000256" key="2">
    <source>
        <dbReference type="ARBA" id="ARBA00004651"/>
    </source>
</evidence>
<dbReference type="InterPro" id="IPR001610">
    <property type="entry name" value="PAC"/>
</dbReference>
<evidence type="ECO:0000256" key="3">
    <source>
        <dbReference type="ARBA" id="ARBA00012438"/>
    </source>
</evidence>
<dbReference type="FunFam" id="3.30.565.10:FF:000078">
    <property type="entry name" value="Two-component sensor histidine kinase"/>
    <property type="match status" value="1"/>
</dbReference>
<dbReference type="SUPFAM" id="SSF47384">
    <property type="entry name" value="Homodimeric domain of signal transducing histidine kinase"/>
    <property type="match status" value="1"/>
</dbReference>
<feature type="domain" description="Response regulatory" evidence="16">
    <location>
        <begin position="616"/>
        <end position="733"/>
    </location>
</feature>
<dbReference type="AlphaFoldDB" id="E1ID33"/>
<dbReference type="SUPFAM" id="SSF55785">
    <property type="entry name" value="PYP-like sensor domain (PAS domain)"/>
    <property type="match status" value="1"/>
</dbReference>
<dbReference type="HOGENOM" id="CLU_000445_114_15_0"/>
<dbReference type="FunFam" id="1.10.287.130:FF:000002">
    <property type="entry name" value="Two-component osmosensing histidine kinase"/>
    <property type="match status" value="1"/>
</dbReference>
<dbReference type="PROSITE" id="PS50112">
    <property type="entry name" value="PAS"/>
    <property type="match status" value="1"/>
</dbReference>
<dbReference type="InterPro" id="IPR001789">
    <property type="entry name" value="Sig_transdc_resp-reg_receiver"/>
</dbReference>
<reference evidence="19 20" key="1">
    <citation type="journal article" date="2011" name="J. Bacteriol.">
        <title>Draft genome sequence of the anoxygenic filamentous phototrophic bacterium Oscillochloris trichoides subsp. DG-6.</title>
        <authorList>
            <person name="Kuznetsov B.B."/>
            <person name="Ivanovsky R.N."/>
            <person name="Keppen O.I."/>
            <person name="Sukhacheva M.V."/>
            <person name="Bumazhkin B.K."/>
            <person name="Patutina E.O."/>
            <person name="Beletsky A.V."/>
            <person name="Mardanov A.V."/>
            <person name="Baslerov R.V."/>
            <person name="Panteleeva A.N."/>
            <person name="Kolganova T.V."/>
            <person name="Ravin N.V."/>
            <person name="Skryabin K.G."/>
        </authorList>
    </citation>
    <scope>NUCLEOTIDE SEQUENCE [LARGE SCALE GENOMIC DNA]</scope>
    <source>
        <strain evidence="19 20">DG-6</strain>
    </source>
</reference>
<dbReference type="InterPro" id="IPR035965">
    <property type="entry name" value="PAS-like_dom_sf"/>
</dbReference>
<dbReference type="InterPro" id="IPR000700">
    <property type="entry name" value="PAS-assoc_C"/>
</dbReference>
<dbReference type="GO" id="GO:0005886">
    <property type="term" value="C:plasma membrane"/>
    <property type="evidence" value="ECO:0007669"/>
    <property type="project" value="UniProtKB-SubCell"/>
</dbReference>
<keyword evidence="5 14" id="KW-0597">Phosphoprotein</keyword>
<dbReference type="GO" id="GO:0005524">
    <property type="term" value="F:ATP binding"/>
    <property type="evidence" value="ECO:0007669"/>
    <property type="project" value="UniProtKB-KW"/>
</dbReference>
<evidence type="ECO:0000256" key="9">
    <source>
        <dbReference type="ARBA" id="ARBA00022777"/>
    </source>
</evidence>
<evidence type="ECO:0000259" key="18">
    <source>
        <dbReference type="PROSITE" id="PS50113"/>
    </source>
</evidence>
<keyword evidence="8" id="KW-0547">Nucleotide-binding</keyword>
<dbReference type="SMART" id="SM00091">
    <property type="entry name" value="PAS"/>
    <property type="match status" value="1"/>
</dbReference>
<keyword evidence="13" id="KW-0472">Membrane</keyword>
<evidence type="ECO:0000256" key="10">
    <source>
        <dbReference type="ARBA" id="ARBA00022840"/>
    </source>
</evidence>
<dbReference type="CDD" id="cd16922">
    <property type="entry name" value="HATPase_EvgS-ArcB-TorS-like"/>
    <property type="match status" value="1"/>
</dbReference>
<evidence type="ECO:0000256" key="13">
    <source>
        <dbReference type="ARBA" id="ARBA00023136"/>
    </source>
</evidence>
<name>E1ID33_9CHLR</name>
<dbReference type="CDD" id="cd17546">
    <property type="entry name" value="REC_hyHK_CKI1_RcsC-like"/>
    <property type="match status" value="1"/>
</dbReference>
<dbReference type="InterPro" id="IPR004358">
    <property type="entry name" value="Sig_transdc_His_kin-like_C"/>
</dbReference>
<keyword evidence="9" id="KW-0418">Kinase</keyword>
<keyword evidence="20" id="KW-1185">Reference proteome</keyword>
<dbReference type="Pfam" id="PF00512">
    <property type="entry name" value="HisKA"/>
    <property type="match status" value="1"/>
</dbReference>
<evidence type="ECO:0000259" key="16">
    <source>
        <dbReference type="PROSITE" id="PS50110"/>
    </source>
</evidence>
<evidence type="ECO:0000256" key="8">
    <source>
        <dbReference type="ARBA" id="ARBA00022741"/>
    </source>
</evidence>
<evidence type="ECO:0000256" key="4">
    <source>
        <dbReference type="ARBA" id="ARBA00022475"/>
    </source>
</evidence>
<dbReference type="InterPro" id="IPR003594">
    <property type="entry name" value="HATPase_dom"/>
</dbReference>
<accession>E1ID33</accession>
<dbReference type="Gene3D" id="3.30.565.10">
    <property type="entry name" value="Histidine kinase-like ATPase, C-terminal domain"/>
    <property type="match status" value="1"/>
</dbReference>
<dbReference type="SMART" id="SM00387">
    <property type="entry name" value="HATPase_c"/>
    <property type="match status" value="1"/>
</dbReference>
<evidence type="ECO:0000256" key="7">
    <source>
        <dbReference type="ARBA" id="ARBA00022692"/>
    </source>
</evidence>
<dbReference type="InterPro" id="IPR029016">
    <property type="entry name" value="GAF-like_dom_sf"/>
</dbReference>
<comment type="subcellular location">
    <subcellularLocation>
        <location evidence="2">Cell membrane</location>
        <topology evidence="2">Multi-pass membrane protein</topology>
    </subcellularLocation>
</comment>
<dbReference type="InterPro" id="IPR036641">
    <property type="entry name" value="HPT_dom_sf"/>
</dbReference>
<dbReference type="SUPFAM" id="SSF55874">
    <property type="entry name" value="ATPase domain of HSP90 chaperone/DNA topoisomerase II/histidine kinase"/>
    <property type="match status" value="1"/>
</dbReference>
<dbReference type="GO" id="GO:0000155">
    <property type="term" value="F:phosphorelay sensor kinase activity"/>
    <property type="evidence" value="ECO:0007669"/>
    <property type="project" value="InterPro"/>
</dbReference>
<dbReference type="PRINTS" id="PR00344">
    <property type="entry name" value="BCTRLSENSOR"/>
</dbReference>
<dbReference type="InterPro" id="IPR036890">
    <property type="entry name" value="HATPase_C_sf"/>
</dbReference>
<dbReference type="InterPro" id="IPR003018">
    <property type="entry name" value="GAF"/>
</dbReference>
<dbReference type="SMART" id="SM00086">
    <property type="entry name" value="PAC"/>
    <property type="match status" value="1"/>
</dbReference>
<dbReference type="PANTHER" id="PTHR45339:SF1">
    <property type="entry name" value="HYBRID SIGNAL TRANSDUCTION HISTIDINE KINASE J"/>
    <property type="match status" value="1"/>
</dbReference>
<dbReference type="InterPro" id="IPR036097">
    <property type="entry name" value="HisK_dim/P_sf"/>
</dbReference>
<evidence type="ECO:0000256" key="11">
    <source>
        <dbReference type="ARBA" id="ARBA00022989"/>
    </source>
</evidence>
<dbReference type="InterPro" id="IPR000014">
    <property type="entry name" value="PAS"/>
</dbReference>
<evidence type="ECO:0000259" key="17">
    <source>
        <dbReference type="PROSITE" id="PS50112"/>
    </source>
</evidence>
<protein>
    <recommendedName>
        <fullName evidence="3">histidine kinase</fullName>
        <ecNumber evidence="3">2.7.13.3</ecNumber>
    </recommendedName>
</protein>
<sequence>MALSQLHKHTRVTTQNYNHLVHQIEQQMQQIEQLGQSNQTFHAALEAMSVGIVITQLKGADHRIIYVNPAFSHLTGYSREELIGQPVEMLRSPNPDLGALNILDEAIQKQQPCTVVLRNQRKDGTPYWNELTASPIFDAQHGCSGFIGFQTDVTARVEAEATVTQQLRYAEALATCSSVLLSSHSSPDAYQQTLAHVLEIMRQTVQADRVTIYRYLEADTGMAERVHSMQLLAYANGPDLPPQRPSSYTEMLDFPTELVALVEARSYFNGPVVKRFGQHPAFQRYLDDNQIRSVIFQPLIIQGTWWGHISVNDHHEARQWDAMTVRFVRTAAEMLITFAESWQTAQALIAAKEAAEAADKAKSAFLAMMSHEIRTPLNAVIGMSSLLLNSDLSELQHEYATTIGTSGKTLLALITDILDLSRIEAGQMVLEQQPFSLDTCLSETLSIVAHAATTHGLMLKSQVRPGLPALVYGDVNRLRQIVVNLLSNAIKFTRRGEVVLSAESQPQANGYHHITIQVRDTGIGISAEQIERIFHPFVQADSSTTRRYGGTGLGLAISRQLAELMGGTLTVTSVPERGSTFTLRLSLQAVDVPVVSNTYEMSSVDLETLLRERPLRVLIAEDNPINQTVTLHLLERLGCRADVVEDGIAAIDAVANQPYDVVLMDMQMPELDGDEASRAIREYGSRIKQPYIIALTAQARADDRELAIAAGMNDYLTKPAQLEDLRAVLIRALGQPHEVVRETPPPPVRQHVPLIDWRAFSLLEASMGDNAQQTIRNVLRLWREDLGLQVSSLESAATLGDRELVVVYAHCIAEQGRRLGALALTALCETMIEHAQHSTLANIAGLGMEISQTYTQSLEVVVSSYPLEEGF</sequence>
<keyword evidence="4" id="KW-1003">Cell membrane</keyword>
<keyword evidence="10" id="KW-0067">ATP-binding</keyword>
<evidence type="ECO:0000256" key="12">
    <source>
        <dbReference type="ARBA" id="ARBA00023012"/>
    </source>
</evidence>
<comment type="caution">
    <text evidence="19">The sequence shown here is derived from an EMBL/GenBank/DDBJ whole genome shotgun (WGS) entry which is preliminary data.</text>
</comment>
<dbReference type="CDD" id="cd00082">
    <property type="entry name" value="HisKA"/>
    <property type="match status" value="1"/>
</dbReference>
<dbReference type="Pfam" id="PF00072">
    <property type="entry name" value="Response_reg"/>
    <property type="match status" value="1"/>
</dbReference>
<dbReference type="SMART" id="SM00065">
    <property type="entry name" value="GAF"/>
    <property type="match status" value="1"/>
</dbReference>
<keyword evidence="6" id="KW-0808">Transferase</keyword>
<proteinExistence type="predicted"/>
<gene>
    <name evidence="19" type="ORF">OSCT_1234</name>
</gene>
<dbReference type="SMART" id="SM00388">
    <property type="entry name" value="HisKA"/>
    <property type="match status" value="1"/>
</dbReference>
<dbReference type="PROSITE" id="PS50109">
    <property type="entry name" value="HIS_KIN"/>
    <property type="match status" value="1"/>
</dbReference>
<feature type="modified residue" description="4-aspartylphosphate" evidence="14">
    <location>
        <position position="665"/>
    </location>
</feature>
<evidence type="ECO:0000256" key="5">
    <source>
        <dbReference type="ARBA" id="ARBA00022553"/>
    </source>
</evidence>
<dbReference type="STRING" id="765420.OSCT_1234"/>
<dbReference type="SUPFAM" id="SSF52172">
    <property type="entry name" value="CheY-like"/>
    <property type="match status" value="1"/>
</dbReference>
<comment type="catalytic activity">
    <reaction evidence="1">
        <text>ATP + protein L-histidine = ADP + protein N-phospho-L-histidine.</text>
        <dbReference type="EC" id="2.7.13.3"/>
    </reaction>
</comment>
<dbReference type="Gene3D" id="3.30.450.40">
    <property type="match status" value="1"/>
</dbReference>
<evidence type="ECO:0000259" key="15">
    <source>
        <dbReference type="PROSITE" id="PS50109"/>
    </source>
</evidence>
<organism evidence="19 20">
    <name type="scientific">Oscillochloris trichoides DG-6</name>
    <dbReference type="NCBI Taxonomy" id="765420"/>
    <lineage>
        <taxon>Bacteria</taxon>
        <taxon>Bacillati</taxon>
        <taxon>Chloroflexota</taxon>
        <taxon>Chloroflexia</taxon>
        <taxon>Chloroflexales</taxon>
        <taxon>Chloroflexineae</taxon>
        <taxon>Oscillochloridaceae</taxon>
        <taxon>Oscillochloris</taxon>
    </lineage>
</organism>
<dbReference type="SMART" id="SM00448">
    <property type="entry name" value="REC"/>
    <property type="match status" value="1"/>
</dbReference>